<proteinExistence type="predicted"/>
<name>A0A081RQZ1_PHOTE</name>
<organism evidence="1 2">
    <name type="scientific">Photorhabdus temperata subsp. temperata Meg1</name>
    <dbReference type="NCBI Taxonomy" id="1393735"/>
    <lineage>
        <taxon>Bacteria</taxon>
        <taxon>Pseudomonadati</taxon>
        <taxon>Pseudomonadota</taxon>
        <taxon>Gammaproteobacteria</taxon>
        <taxon>Enterobacterales</taxon>
        <taxon>Morganellaceae</taxon>
        <taxon>Photorhabdus</taxon>
    </lineage>
</organism>
<evidence type="ECO:0000313" key="1">
    <source>
        <dbReference type="EMBL" id="KER01094.1"/>
    </source>
</evidence>
<dbReference type="EMBL" id="JGVH01000107">
    <property type="protein sequence ID" value="KER01094.1"/>
    <property type="molecule type" value="Genomic_DNA"/>
</dbReference>
<sequence>MNAYNNATMYVDKFTGKQYLVQNGYSGRVTQYAANVKVWFDWSCAAGGKLGTTVFKSRKDLNSWLRMMGFKK</sequence>
<dbReference type="AlphaFoldDB" id="A0A081RQZ1"/>
<protein>
    <submittedName>
        <fullName evidence="1">Uncharacterized protein</fullName>
    </submittedName>
</protein>
<dbReference type="Proteomes" id="UP000028002">
    <property type="component" value="Unassembled WGS sequence"/>
</dbReference>
<reference evidence="1 2" key="1">
    <citation type="submission" date="2014-03" db="EMBL/GenBank/DDBJ databases">
        <title>Draft Genome of Photorhabdus temperata Meg1.</title>
        <authorList>
            <person name="Hurst S.G.IV."/>
            <person name="Morris K."/>
            <person name="Thomas K."/>
            <person name="Tisa L.S."/>
        </authorList>
    </citation>
    <scope>NUCLEOTIDE SEQUENCE [LARGE SCALE GENOMIC DNA]</scope>
    <source>
        <strain evidence="1 2">Meg1</strain>
    </source>
</reference>
<gene>
    <name evidence="1" type="ORF">MEG1DRAFT_04304</name>
</gene>
<dbReference type="RefSeq" id="WP_036841537.1">
    <property type="nucleotide sequence ID" value="NZ_CAWLUD010000107.1"/>
</dbReference>
<evidence type="ECO:0000313" key="2">
    <source>
        <dbReference type="Proteomes" id="UP000028002"/>
    </source>
</evidence>
<comment type="caution">
    <text evidence="1">The sequence shown here is derived from an EMBL/GenBank/DDBJ whole genome shotgun (WGS) entry which is preliminary data.</text>
</comment>
<accession>A0A081RQZ1</accession>
<dbReference type="PATRIC" id="fig|1393735.3.peg.4407"/>